<keyword evidence="2" id="KW-0805">Transcription regulation</keyword>
<feature type="domain" description="RNA polymerase sigma-70 region 2" evidence="5">
    <location>
        <begin position="17"/>
        <end position="75"/>
    </location>
</feature>
<dbReference type="Gene3D" id="1.10.10.10">
    <property type="entry name" value="Winged helix-like DNA-binding domain superfamily/Winged helix DNA-binding domain"/>
    <property type="match status" value="1"/>
</dbReference>
<evidence type="ECO:0000256" key="1">
    <source>
        <dbReference type="ARBA" id="ARBA00010641"/>
    </source>
</evidence>
<keyword evidence="3" id="KW-0731">Sigma factor</keyword>
<dbReference type="PANTHER" id="PTHR43133">
    <property type="entry name" value="RNA POLYMERASE ECF-TYPE SIGMA FACTO"/>
    <property type="match status" value="1"/>
</dbReference>
<dbReference type="OrthoDB" id="9795666at2"/>
<sequence length="162" mass="19119">MQMLLRDRWFSKQAKALQDGLYVTALSILRNESDAEDAVQNAVMKAYKNLDALSSKDKFKPWIFRILKNECYRIIKLRNLSLDDEIEIEDPHSDIDHEQNMTVWDAVNKLDRKYREVVVLYYYQGLKIPDIAEALEISRDNVKQRLSRARKELKSDLEGYYG</sequence>
<dbReference type="NCBIfam" id="TIGR02937">
    <property type="entry name" value="sigma70-ECF"/>
    <property type="match status" value="1"/>
</dbReference>
<dbReference type="InterPro" id="IPR007627">
    <property type="entry name" value="RNA_pol_sigma70_r2"/>
</dbReference>
<dbReference type="SUPFAM" id="SSF88946">
    <property type="entry name" value="Sigma2 domain of RNA polymerase sigma factors"/>
    <property type="match status" value="1"/>
</dbReference>
<dbReference type="Proteomes" id="UP000268059">
    <property type="component" value="Chromosome"/>
</dbReference>
<evidence type="ECO:0000259" key="6">
    <source>
        <dbReference type="Pfam" id="PF08281"/>
    </source>
</evidence>
<evidence type="ECO:0000256" key="2">
    <source>
        <dbReference type="ARBA" id="ARBA00023015"/>
    </source>
</evidence>
<dbReference type="CDD" id="cd06171">
    <property type="entry name" value="Sigma70_r4"/>
    <property type="match status" value="1"/>
</dbReference>
<dbReference type="InterPro" id="IPR013324">
    <property type="entry name" value="RNA_pol_sigma_r3/r4-like"/>
</dbReference>
<dbReference type="EMBL" id="AP019309">
    <property type="protein sequence ID" value="BBH27720.1"/>
    <property type="molecule type" value="Genomic_DNA"/>
</dbReference>
<dbReference type="PANTHER" id="PTHR43133:SF51">
    <property type="entry name" value="RNA POLYMERASE SIGMA FACTOR"/>
    <property type="match status" value="1"/>
</dbReference>
<dbReference type="Gene3D" id="1.10.1740.10">
    <property type="match status" value="1"/>
</dbReference>
<evidence type="ECO:0000313" key="8">
    <source>
        <dbReference type="Proteomes" id="UP000268059"/>
    </source>
</evidence>
<dbReference type="InterPro" id="IPR013325">
    <property type="entry name" value="RNA_pol_sigma_r2"/>
</dbReference>
<dbReference type="GO" id="GO:0006352">
    <property type="term" value="P:DNA-templated transcription initiation"/>
    <property type="evidence" value="ECO:0007669"/>
    <property type="project" value="InterPro"/>
</dbReference>
<reference evidence="7 8" key="1">
    <citation type="submission" date="2018-11" db="EMBL/GenBank/DDBJ databases">
        <title>Novel Erysipelotrichaceae bacterium isolated from small intestine of a swine.</title>
        <authorList>
            <person name="Kim J.S."/>
            <person name="Choe H."/>
            <person name="Lee Y.R."/>
            <person name="Kim K.M."/>
            <person name="Park D.S."/>
        </authorList>
    </citation>
    <scope>NUCLEOTIDE SEQUENCE [LARGE SCALE GENOMIC DNA]</scope>
    <source>
        <strain evidence="7 8">SG0102</strain>
    </source>
</reference>
<protein>
    <recommendedName>
        <fullName evidence="9">DNA-directed RNA polymerase sigma-70 factor</fullName>
    </recommendedName>
</protein>
<dbReference type="AlphaFoldDB" id="A0A3G9J9K1"/>
<evidence type="ECO:0000259" key="5">
    <source>
        <dbReference type="Pfam" id="PF04542"/>
    </source>
</evidence>
<accession>A0A3G9J9K1</accession>
<dbReference type="KEGG" id="ebm:SG0102_26540"/>
<keyword evidence="8" id="KW-1185">Reference proteome</keyword>
<evidence type="ECO:0000256" key="4">
    <source>
        <dbReference type="ARBA" id="ARBA00023163"/>
    </source>
</evidence>
<feature type="domain" description="RNA polymerase sigma factor 70 region 4 type 2" evidence="6">
    <location>
        <begin position="103"/>
        <end position="153"/>
    </location>
</feature>
<dbReference type="SUPFAM" id="SSF88659">
    <property type="entry name" value="Sigma3 and sigma4 domains of RNA polymerase sigma factors"/>
    <property type="match status" value="1"/>
</dbReference>
<dbReference type="InterPro" id="IPR014284">
    <property type="entry name" value="RNA_pol_sigma-70_dom"/>
</dbReference>
<proteinExistence type="inferred from homology"/>
<dbReference type="InterPro" id="IPR013249">
    <property type="entry name" value="RNA_pol_sigma70_r4_t2"/>
</dbReference>
<dbReference type="RefSeq" id="WP_125120422.1">
    <property type="nucleotide sequence ID" value="NZ_AP019309.1"/>
</dbReference>
<evidence type="ECO:0000256" key="3">
    <source>
        <dbReference type="ARBA" id="ARBA00023082"/>
    </source>
</evidence>
<dbReference type="GO" id="GO:0003677">
    <property type="term" value="F:DNA binding"/>
    <property type="evidence" value="ECO:0007669"/>
    <property type="project" value="InterPro"/>
</dbReference>
<keyword evidence="4" id="KW-0804">Transcription</keyword>
<dbReference type="Pfam" id="PF04542">
    <property type="entry name" value="Sigma70_r2"/>
    <property type="match status" value="1"/>
</dbReference>
<gene>
    <name evidence="7" type="ORF">SG0102_26540</name>
</gene>
<dbReference type="InterPro" id="IPR039425">
    <property type="entry name" value="RNA_pol_sigma-70-like"/>
</dbReference>
<dbReference type="InterPro" id="IPR036388">
    <property type="entry name" value="WH-like_DNA-bd_sf"/>
</dbReference>
<comment type="similarity">
    <text evidence="1">Belongs to the sigma-70 factor family. ECF subfamily.</text>
</comment>
<organism evidence="7 8">
    <name type="scientific">Intestinibaculum porci</name>
    <dbReference type="NCBI Taxonomy" id="2487118"/>
    <lineage>
        <taxon>Bacteria</taxon>
        <taxon>Bacillati</taxon>
        <taxon>Bacillota</taxon>
        <taxon>Erysipelotrichia</taxon>
        <taxon>Erysipelotrichales</taxon>
        <taxon>Erysipelotrichaceae</taxon>
        <taxon>Intestinibaculum</taxon>
    </lineage>
</organism>
<name>A0A3G9J9K1_9FIRM</name>
<dbReference type="InParanoid" id="A0A3G9J9K1"/>
<dbReference type="FunCoup" id="A0A3G9J9K1">
    <property type="interactions" value="6"/>
</dbReference>
<evidence type="ECO:0008006" key="9">
    <source>
        <dbReference type="Google" id="ProtNLM"/>
    </source>
</evidence>
<evidence type="ECO:0000313" key="7">
    <source>
        <dbReference type="EMBL" id="BBH27720.1"/>
    </source>
</evidence>
<dbReference type="Pfam" id="PF08281">
    <property type="entry name" value="Sigma70_r4_2"/>
    <property type="match status" value="1"/>
</dbReference>
<dbReference type="GO" id="GO:0016987">
    <property type="term" value="F:sigma factor activity"/>
    <property type="evidence" value="ECO:0007669"/>
    <property type="project" value="UniProtKB-KW"/>
</dbReference>